<dbReference type="AlphaFoldDB" id="A0A330H7Y1"/>
<accession>A0A330H7Y1</accession>
<organism evidence="2 3">
    <name type="scientific">Mesorhizobium hawassense</name>
    <dbReference type="NCBI Taxonomy" id="1209954"/>
    <lineage>
        <taxon>Bacteria</taxon>
        <taxon>Pseudomonadati</taxon>
        <taxon>Pseudomonadota</taxon>
        <taxon>Alphaproteobacteria</taxon>
        <taxon>Hyphomicrobiales</taxon>
        <taxon>Phyllobacteriaceae</taxon>
        <taxon>Mesorhizobium</taxon>
    </lineage>
</organism>
<reference evidence="2 3" key="1">
    <citation type="submission" date="2018-07" db="EMBL/GenBank/DDBJ databases">
        <title>Diversity of Mesorhizobium strains in Brazil.</title>
        <authorList>
            <person name="Helene L.C.F."/>
            <person name="Dall'Agnol R."/>
            <person name="Delamuta J.R.M."/>
            <person name="Hungria M."/>
        </authorList>
    </citation>
    <scope>NUCLEOTIDE SEQUENCE [LARGE SCALE GENOMIC DNA]</scope>
    <source>
        <strain evidence="2 3">AC99b</strain>
    </source>
</reference>
<keyword evidence="3" id="KW-1185">Reference proteome</keyword>
<dbReference type="EMBL" id="QMBP01000021">
    <property type="protein sequence ID" value="RAZ84751.1"/>
    <property type="molecule type" value="Genomic_DNA"/>
</dbReference>
<feature type="domain" description="N-acetyltransferase" evidence="1">
    <location>
        <begin position="12"/>
        <end position="164"/>
    </location>
</feature>
<gene>
    <name evidence="2" type="ORF">DPM33_30430</name>
</gene>
<name>A0A330H7Y1_9HYPH</name>
<evidence type="ECO:0000313" key="2">
    <source>
        <dbReference type="EMBL" id="RAZ84751.1"/>
    </source>
</evidence>
<dbReference type="OrthoDB" id="5815030at2"/>
<dbReference type="SUPFAM" id="SSF55729">
    <property type="entry name" value="Acyl-CoA N-acyltransferases (Nat)"/>
    <property type="match status" value="1"/>
</dbReference>
<dbReference type="Gene3D" id="3.40.630.30">
    <property type="match status" value="1"/>
</dbReference>
<dbReference type="InterPro" id="IPR051908">
    <property type="entry name" value="Ribosomal_N-acetyltransferase"/>
</dbReference>
<dbReference type="PANTHER" id="PTHR43441">
    <property type="entry name" value="RIBOSOMAL-PROTEIN-SERINE ACETYLTRANSFERASE"/>
    <property type="match status" value="1"/>
</dbReference>
<dbReference type="PROSITE" id="PS51186">
    <property type="entry name" value="GNAT"/>
    <property type="match status" value="1"/>
</dbReference>
<dbReference type="GO" id="GO:1990189">
    <property type="term" value="F:protein N-terminal-serine acetyltransferase activity"/>
    <property type="evidence" value="ECO:0007669"/>
    <property type="project" value="TreeGrafter"/>
</dbReference>
<dbReference type="Proteomes" id="UP000251558">
    <property type="component" value="Unassembled WGS sequence"/>
</dbReference>
<protein>
    <submittedName>
        <fullName evidence="2">GNAT family N-acetyltransferase</fullName>
    </submittedName>
</protein>
<dbReference type="CDD" id="cd04301">
    <property type="entry name" value="NAT_SF"/>
    <property type="match status" value="1"/>
</dbReference>
<dbReference type="PANTHER" id="PTHR43441:SF2">
    <property type="entry name" value="FAMILY ACETYLTRANSFERASE, PUTATIVE (AFU_ORTHOLOGUE AFUA_7G00850)-RELATED"/>
    <property type="match status" value="1"/>
</dbReference>
<proteinExistence type="predicted"/>
<evidence type="ECO:0000313" key="3">
    <source>
        <dbReference type="Proteomes" id="UP000251558"/>
    </source>
</evidence>
<dbReference type="InterPro" id="IPR016181">
    <property type="entry name" value="Acyl_CoA_acyltransferase"/>
</dbReference>
<comment type="caution">
    <text evidence="2">The sequence shown here is derived from an EMBL/GenBank/DDBJ whole genome shotgun (WGS) entry which is preliminary data.</text>
</comment>
<dbReference type="GO" id="GO:0008999">
    <property type="term" value="F:protein-N-terminal-alanine acetyltransferase activity"/>
    <property type="evidence" value="ECO:0007669"/>
    <property type="project" value="TreeGrafter"/>
</dbReference>
<sequence>MVSKYRSRNVPMSVRRATFTDIPFIMRTERLEGYEALVGRWEEARHMATLADSRYAYFVAEGDTTPLGFAILCGWASPEHSTLVQRVAVAEPGRGLGTAMMRTVVDRAFTATAVHRLGISCFPDNIRARRTYEAVGFVAEGVARSSTFFRGQHRDMLVLSLLRPEWDTQARGRLKAPSVS</sequence>
<keyword evidence="2" id="KW-0808">Transferase</keyword>
<dbReference type="Pfam" id="PF00583">
    <property type="entry name" value="Acetyltransf_1"/>
    <property type="match status" value="1"/>
</dbReference>
<dbReference type="InterPro" id="IPR000182">
    <property type="entry name" value="GNAT_dom"/>
</dbReference>
<evidence type="ECO:0000259" key="1">
    <source>
        <dbReference type="PROSITE" id="PS51186"/>
    </source>
</evidence>